<protein>
    <submittedName>
        <fullName evidence="1">Uncharacterized protein</fullName>
    </submittedName>
</protein>
<gene>
    <name evidence="2" type="ORF">DY940_28980</name>
    <name evidence="1" type="ORF">PAERUG_P19_London_7_VIM_2_05_10_04418</name>
</gene>
<comment type="caution">
    <text evidence="1">The sequence shown here is derived from an EMBL/GenBank/DDBJ whole genome shotgun (WGS) entry which is preliminary data.</text>
</comment>
<dbReference type="RefSeq" id="WP_023094264.1">
    <property type="nucleotide sequence ID" value="NZ_CAADLZ010000531.1"/>
</dbReference>
<dbReference type="EMBL" id="CVVU01000221">
    <property type="protein sequence ID" value="CRP42460.1"/>
    <property type="molecule type" value="Genomic_DNA"/>
</dbReference>
<evidence type="ECO:0000313" key="1">
    <source>
        <dbReference type="EMBL" id="CRP42460.1"/>
    </source>
</evidence>
<evidence type="ECO:0000313" key="2">
    <source>
        <dbReference type="EMBL" id="RTS40579.1"/>
    </source>
</evidence>
<proteinExistence type="predicted"/>
<dbReference type="EMBL" id="RXTL01000041">
    <property type="protein sequence ID" value="RTS40579.1"/>
    <property type="molecule type" value="Genomic_DNA"/>
</dbReference>
<reference evidence="1" key="2">
    <citation type="submission" date="2015-06" db="EMBL/GenBank/DDBJ databases">
        <authorList>
            <person name="Radhakrishnan R."/>
            <person name="Underwood A."/>
            <person name="Al-Shahib A."/>
        </authorList>
    </citation>
    <scope>NUCLEOTIDE SEQUENCE</scope>
    <source>
        <strain evidence="1">P19_London_7_VIM_2_05_10</strain>
    </source>
</reference>
<reference evidence="3" key="1">
    <citation type="submission" date="2015-06" db="EMBL/GenBank/DDBJ databases">
        <authorList>
            <person name="Radhakrishnan Rajesh"/>
            <person name="Underwood Anthony"/>
            <person name="Al-Shahib Ali"/>
        </authorList>
    </citation>
    <scope>NUCLEOTIDE SEQUENCE [LARGE SCALE GENOMIC DNA]</scope>
    <source>
        <strain evidence="3">P19_London_7_VIM_2_05_10</strain>
    </source>
</reference>
<reference evidence="2 4" key="3">
    <citation type="submission" date="2018-12" db="EMBL/GenBank/DDBJ databases">
        <title>Pseudomonas aeruginosa Diversity Panel.</title>
        <authorList>
            <person name="Snesrud E."/>
            <person name="Mcgann P."/>
        </authorList>
    </citation>
    <scope>NUCLEOTIDE SEQUENCE [LARGE SCALE GENOMIC DNA]</scope>
    <source>
        <strain evidence="2 4">MRSN6241</strain>
    </source>
</reference>
<evidence type="ECO:0000313" key="3">
    <source>
        <dbReference type="Proteomes" id="UP000045039"/>
    </source>
</evidence>
<accession>A0A0G5LAX7</accession>
<evidence type="ECO:0000313" key="4">
    <source>
        <dbReference type="Proteomes" id="UP000276985"/>
    </source>
</evidence>
<sequence length="59" mass="6479">MSNALILGPLQRSGTALPLFDARIPVDFPSPSLDHMEHKLSLDASLDLQTPYTQPMTDD</sequence>
<dbReference type="Proteomes" id="UP000045039">
    <property type="component" value="Unassembled WGS sequence"/>
</dbReference>
<dbReference type="AlphaFoldDB" id="A0A0G5LAX7"/>
<organism evidence="1 3">
    <name type="scientific">Pseudomonas aeruginosa</name>
    <dbReference type="NCBI Taxonomy" id="287"/>
    <lineage>
        <taxon>Bacteria</taxon>
        <taxon>Pseudomonadati</taxon>
        <taxon>Pseudomonadota</taxon>
        <taxon>Gammaproteobacteria</taxon>
        <taxon>Pseudomonadales</taxon>
        <taxon>Pseudomonadaceae</taxon>
        <taxon>Pseudomonas</taxon>
    </lineage>
</organism>
<dbReference type="Proteomes" id="UP000276985">
    <property type="component" value="Unassembled WGS sequence"/>
</dbReference>
<name>A0A0G5LAX7_PSEAI</name>